<feature type="compositionally biased region" description="Basic and acidic residues" evidence="1">
    <location>
        <begin position="128"/>
        <end position="138"/>
    </location>
</feature>
<sequence>MLPSSTTTDSPASSSRSLSRIGSVQRNWSEETPTLSTSGSTPTPSQETVISWPSSPELVKPVVAAPKKLSRMDAIRAALMEDPTTEVPPPAAPIASASSSSKRPSPSEDDGAQQPRKKRTLPWTTAHVDLKESRRERLASVPLKEVYPLAPPGQAPKVAPDPASSSSSSSPKFTAVLAASSAINIKQRVLLSVEQQQILQLVQGGKNVFFTGSAGTHTPQLSSP</sequence>
<feature type="compositionally biased region" description="Low complexity" evidence="1">
    <location>
        <begin position="93"/>
        <end position="104"/>
    </location>
</feature>
<dbReference type="OrthoDB" id="3269448at2759"/>
<dbReference type="HOGENOM" id="CLU_1234819_0_0_1"/>
<evidence type="ECO:0000313" key="3">
    <source>
        <dbReference type="Proteomes" id="UP000027195"/>
    </source>
</evidence>
<dbReference type="AlphaFoldDB" id="A0A067MB73"/>
<reference evidence="3" key="1">
    <citation type="journal article" date="2014" name="Proc. Natl. Acad. Sci. U.S.A.">
        <title>Extensive sampling of basidiomycete genomes demonstrates inadequacy of the white-rot/brown-rot paradigm for wood decay fungi.</title>
        <authorList>
            <person name="Riley R."/>
            <person name="Salamov A.A."/>
            <person name="Brown D.W."/>
            <person name="Nagy L.G."/>
            <person name="Floudas D."/>
            <person name="Held B.W."/>
            <person name="Levasseur A."/>
            <person name="Lombard V."/>
            <person name="Morin E."/>
            <person name="Otillar R."/>
            <person name="Lindquist E.A."/>
            <person name="Sun H."/>
            <person name="LaButti K.M."/>
            <person name="Schmutz J."/>
            <person name="Jabbour D."/>
            <person name="Luo H."/>
            <person name="Baker S.E."/>
            <person name="Pisabarro A.G."/>
            <person name="Walton J.D."/>
            <person name="Blanchette R.A."/>
            <person name="Henrissat B."/>
            <person name="Martin F."/>
            <person name="Cullen D."/>
            <person name="Hibbett D.S."/>
            <person name="Grigoriev I.V."/>
        </authorList>
    </citation>
    <scope>NUCLEOTIDE SEQUENCE [LARGE SCALE GENOMIC DNA]</scope>
    <source>
        <strain evidence="3">FD-172 SS1</strain>
    </source>
</reference>
<accession>A0A067MB73</accession>
<feature type="region of interest" description="Disordered" evidence="1">
    <location>
        <begin position="76"/>
        <end position="172"/>
    </location>
</feature>
<evidence type="ECO:0000313" key="2">
    <source>
        <dbReference type="EMBL" id="KDQ11935.1"/>
    </source>
</evidence>
<protein>
    <submittedName>
        <fullName evidence="2">Uncharacterized protein</fullName>
    </submittedName>
</protein>
<keyword evidence="3" id="KW-1185">Reference proteome</keyword>
<gene>
    <name evidence="2" type="ORF">BOTBODRAFT_432425</name>
</gene>
<name>A0A067MB73_BOTB1</name>
<evidence type="ECO:0000256" key="1">
    <source>
        <dbReference type="SAM" id="MobiDB-lite"/>
    </source>
</evidence>
<dbReference type="InParanoid" id="A0A067MB73"/>
<dbReference type="STRING" id="930990.A0A067MB73"/>
<feature type="compositionally biased region" description="Low complexity" evidence="1">
    <location>
        <begin position="30"/>
        <end position="48"/>
    </location>
</feature>
<feature type="region of interest" description="Disordered" evidence="1">
    <location>
        <begin position="1"/>
        <end position="59"/>
    </location>
</feature>
<feature type="compositionally biased region" description="Low complexity" evidence="1">
    <location>
        <begin position="1"/>
        <end position="20"/>
    </location>
</feature>
<dbReference type="Proteomes" id="UP000027195">
    <property type="component" value="Unassembled WGS sequence"/>
</dbReference>
<proteinExistence type="predicted"/>
<organism evidence="2 3">
    <name type="scientific">Botryobasidium botryosum (strain FD-172 SS1)</name>
    <dbReference type="NCBI Taxonomy" id="930990"/>
    <lineage>
        <taxon>Eukaryota</taxon>
        <taxon>Fungi</taxon>
        <taxon>Dikarya</taxon>
        <taxon>Basidiomycota</taxon>
        <taxon>Agaricomycotina</taxon>
        <taxon>Agaricomycetes</taxon>
        <taxon>Cantharellales</taxon>
        <taxon>Botryobasidiaceae</taxon>
        <taxon>Botryobasidium</taxon>
    </lineage>
</organism>
<dbReference type="EMBL" id="KL198054">
    <property type="protein sequence ID" value="KDQ11935.1"/>
    <property type="molecule type" value="Genomic_DNA"/>
</dbReference>